<evidence type="ECO:0000256" key="1">
    <source>
        <dbReference type="SAM" id="Phobius"/>
    </source>
</evidence>
<feature type="transmembrane region" description="Helical" evidence="1">
    <location>
        <begin position="46"/>
        <end position="67"/>
    </location>
</feature>
<reference evidence="2 3" key="1">
    <citation type="submission" date="2008-12" db="EMBL/GenBank/DDBJ databases">
        <authorList>
            <person name="Fulton L."/>
            <person name="Clifton S."/>
            <person name="Fulton B."/>
            <person name="Xu J."/>
            <person name="Minx P."/>
            <person name="Pepin K.H."/>
            <person name="Johnson M."/>
            <person name="Bhonagiri V."/>
            <person name="Nash W.E."/>
            <person name="Mardis E.R."/>
            <person name="Wilson R.K."/>
        </authorList>
    </citation>
    <scope>NUCLEOTIDE SEQUENCE [LARGE SCALE GENOMIC DNA]</scope>
    <source>
        <strain evidence="2 3">DSM 12042</strain>
    </source>
</reference>
<keyword evidence="1" id="KW-1133">Transmembrane helix</keyword>
<dbReference type="AlphaFoldDB" id="B9Y356"/>
<gene>
    <name evidence="2" type="ORF">HOLDEFILI_00231</name>
</gene>
<dbReference type="PROSITE" id="PS51257">
    <property type="entry name" value="PROKAR_LIPOPROTEIN"/>
    <property type="match status" value="1"/>
</dbReference>
<name>B9Y356_9FIRM</name>
<keyword evidence="1" id="KW-0812">Transmembrane</keyword>
<dbReference type="EMBL" id="ACCF01000010">
    <property type="protein sequence ID" value="EEF69605.1"/>
    <property type="molecule type" value="Genomic_DNA"/>
</dbReference>
<dbReference type="eggNOG" id="ENOG502ZBYK">
    <property type="taxonomic scope" value="Bacteria"/>
</dbReference>
<reference evidence="2 3" key="2">
    <citation type="submission" date="2009-02" db="EMBL/GenBank/DDBJ databases">
        <title>Draft genome sequence of Holdemania filiformis DSM 12042.</title>
        <authorList>
            <person name="Sudarsanam P."/>
            <person name="Ley R."/>
            <person name="Guruge J."/>
            <person name="Turnbaugh P.J."/>
            <person name="Mahowald M."/>
            <person name="Liep D."/>
            <person name="Gordon J."/>
        </authorList>
    </citation>
    <scope>NUCLEOTIDE SEQUENCE [LARGE SCALE GENOMIC DNA]</scope>
    <source>
        <strain evidence="2 3">DSM 12042</strain>
    </source>
</reference>
<dbReference type="HOGENOM" id="CLU_1465532_0_0_9"/>
<evidence type="ECO:0000313" key="2">
    <source>
        <dbReference type="EMBL" id="EEF69605.1"/>
    </source>
</evidence>
<feature type="transmembrane region" description="Helical" evidence="1">
    <location>
        <begin position="178"/>
        <end position="203"/>
    </location>
</feature>
<protein>
    <recommendedName>
        <fullName evidence="4">DUF3796 domain-containing protein</fullName>
    </recommendedName>
</protein>
<feature type="transmembrane region" description="Helical" evidence="1">
    <location>
        <begin position="151"/>
        <end position="172"/>
    </location>
</feature>
<evidence type="ECO:0008006" key="4">
    <source>
        <dbReference type="Google" id="ProtNLM"/>
    </source>
</evidence>
<proteinExistence type="predicted"/>
<organism evidence="2 3">
    <name type="scientific">Holdemania filiformis DSM 12042</name>
    <dbReference type="NCBI Taxonomy" id="545696"/>
    <lineage>
        <taxon>Bacteria</taxon>
        <taxon>Bacillati</taxon>
        <taxon>Bacillota</taxon>
        <taxon>Erysipelotrichia</taxon>
        <taxon>Erysipelotrichales</taxon>
        <taxon>Erysipelotrichaceae</taxon>
        <taxon>Holdemania</taxon>
    </lineage>
</organism>
<comment type="caution">
    <text evidence="2">The sequence shown here is derived from an EMBL/GenBank/DDBJ whole genome shotgun (WGS) entry which is preliminary data.</text>
</comment>
<feature type="transmembrane region" description="Helical" evidence="1">
    <location>
        <begin position="112"/>
        <end position="130"/>
    </location>
</feature>
<dbReference type="Proteomes" id="UP000005950">
    <property type="component" value="Unassembled WGS sequence"/>
</dbReference>
<dbReference type="STRING" id="545696.HOLDEFILI_00231"/>
<sequence length="209" mass="24431">MTRWLIAGGLVLAVMLASCAYSVLYNESRWVAPMDLSTYQFRIQDLPMLIAVPLFAVYILALGFRLFQAARRQRLQGQPGYTRHLDPRMGLFGLFGFLGFLGFWTYTTQRVIFPFFFFIFFGFFGFYYEGKLSDTLADEMFEEHRLKAQLKAYKIGMSLIFLMLWLVGFGLFSQQLDYVAIYLTIGISLAYAVTVFMSEYLLYRYERQE</sequence>
<accession>B9Y356</accession>
<evidence type="ECO:0000313" key="3">
    <source>
        <dbReference type="Proteomes" id="UP000005950"/>
    </source>
</evidence>
<feature type="transmembrane region" description="Helical" evidence="1">
    <location>
        <begin position="88"/>
        <end position="106"/>
    </location>
</feature>
<keyword evidence="1" id="KW-0472">Membrane</keyword>